<evidence type="ECO:0000256" key="5">
    <source>
        <dbReference type="ARBA" id="ARBA00022679"/>
    </source>
</evidence>
<dbReference type="GO" id="GO:0009401">
    <property type="term" value="P:phosphoenolpyruvate-dependent sugar phosphotransferase system"/>
    <property type="evidence" value="ECO:0007669"/>
    <property type="project" value="UniProtKB-KW"/>
</dbReference>
<keyword evidence="3" id="KW-0963">Cytoplasm</keyword>
<evidence type="ECO:0000259" key="8">
    <source>
        <dbReference type="PROSITE" id="PS51096"/>
    </source>
</evidence>
<evidence type="ECO:0000256" key="4">
    <source>
        <dbReference type="ARBA" id="ARBA00022597"/>
    </source>
</evidence>
<keyword evidence="10" id="KW-1185">Reference proteome</keyword>
<sequence>MLGIILTGHGSFATGLYEAVVQIMGKQAQFTAINFPDGMSSEVLEQQLTDALKKCDKGDGVIFFTDILGGSPFRLSAMLSYQFNNVEVISGTNLPVLLEMLLQRDVLDAESFRLRALDIAKSSITSLWDENCKKTIDKKEYSDGI</sequence>
<reference evidence="9 10" key="1">
    <citation type="submission" date="2018-05" db="EMBL/GenBank/DDBJ databases">
        <title>Reference genomes for bee gut microbiota database.</title>
        <authorList>
            <person name="Ellegaard K.M."/>
        </authorList>
    </citation>
    <scope>NUCLEOTIDE SEQUENCE [LARGE SCALE GENOMIC DNA]</scope>
    <source>
        <strain evidence="9 10">ESL0182</strain>
    </source>
</reference>
<keyword evidence="2" id="KW-0813">Transport</keyword>
<dbReference type="InterPro" id="IPR036662">
    <property type="entry name" value="PTS_EIIA_man-typ_sf"/>
</dbReference>
<keyword evidence="6" id="KW-0598">Phosphotransferase system</keyword>
<dbReference type="CDD" id="cd00006">
    <property type="entry name" value="PTS_IIA_man"/>
    <property type="match status" value="1"/>
</dbReference>
<dbReference type="Gene3D" id="3.40.50.510">
    <property type="entry name" value="Phosphotransferase system, mannose-type IIA component"/>
    <property type="match status" value="1"/>
</dbReference>
<protein>
    <submittedName>
        <fullName evidence="9">PTS N-acetylgalactosamine transporter subunit IIA</fullName>
    </submittedName>
</protein>
<dbReference type="AlphaFoldDB" id="A0A2V4EBK0"/>
<dbReference type="PANTHER" id="PTHR33799">
    <property type="entry name" value="PTS PERMEASE-RELATED-RELATED"/>
    <property type="match status" value="1"/>
</dbReference>
<dbReference type="InterPro" id="IPR004701">
    <property type="entry name" value="PTS_EIIA_man-typ"/>
</dbReference>
<dbReference type="GO" id="GO:0016301">
    <property type="term" value="F:kinase activity"/>
    <property type="evidence" value="ECO:0007669"/>
    <property type="project" value="UniProtKB-KW"/>
</dbReference>
<dbReference type="GO" id="GO:0005737">
    <property type="term" value="C:cytoplasm"/>
    <property type="evidence" value="ECO:0007669"/>
    <property type="project" value="UniProtKB-SubCell"/>
</dbReference>
<evidence type="ECO:0000256" key="2">
    <source>
        <dbReference type="ARBA" id="ARBA00022448"/>
    </source>
</evidence>
<accession>A0A2V4EBK0</accession>
<dbReference type="PANTHER" id="PTHR33799:SF1">
    <property type="entry name" value="PTS SYSTEM MANNOSE-SPECIFIC EIIAB COMPONENT-RELATED"/>
    <property type="match status" value="1"/>
</dbReference>
<evidence type="ECO:0000256" key="3">
    <source>
        <dbReference type="ARBA" id="ARBA00022490"/>
    </source>
</evidence>
<evidence type="ECO:0000256" key="1">
    <source>
        <dbReference type="ARBA" id="ARBA00004496"/>
    </source>
</evidence>
<evidence type="ECO:0000313" key="9">
    <source>
        <dbReference type="EMBL" id="PXZ08471.1"/>
    </source>
</evidence>
<dbReference type="Proteomes" id="UP000247932">
    <property type="component" value="Unassembled WGS sequence"/>
</dbReference>
<keyword evidence="4" id="KW-0762">Sugar transport</keyword>
<dbReference type="OrthoDB" id="3183705at2"/>
<keyword evidence="5" id="KW-0808">Transferase</keyword>
<comment type="caution">
    <text evidence="9">The sequence shown here is derived from an EMBL/GenBank/DDBJ whole genome shotgun (WGS) entry which is preliminary data.</text>
</comment>
<dbReference type="RefSeq" id="WP_110432431.1">
    <property type="nucleotide sequence ID" value="NZ_QGLR01000004.1"/>
</dbReference>
<organism evidence="9 10">
    <name type="scientific">Gilliamella apicola</name>
    <dbReference type="NCBI Taxonomy" id="1196095"/>
    <lineage>
        <taxon>Bacteria</taxon>
        <taxon>Pseudomonadati</taxon>
        <taxon>Pseudomonadota</taxon>
        <taxon>Gammaproteobacteria</taxon>
        <taxon>Orbales</taxon>
        <taxon>Orbaceae</taxon>
        <taxon>Gilliamella</taxon>
    </lineage>
</organism>
<name>A0A2V4EBK0_9GAMM</name>
<proteinExistence type="predicted"/>
<dbReference type="InterPro" id="IPR051471">
    <property type="entry name" value="Bacterial_PTS_sugar_comp"/>
</dbReference>
<keyword evidence="7" id="KW-0418">Kinase</keyword>
<dbReference type="InterPro" id="IPR033887">
    <property type="entry name" value="PTS_IIA_man"/>
</dbReference>
<dbReference type="GO" id="GO:0016020">
    <property type="term" value="C:membrane"/>
    <property type="evidence" value="ECO:0007669"/>
    <property type="project" value="InterPro"/>
</dbReference>
<feature type="domain" description="PTS EIIA type-4" evidence="8">
    <location>
        <begin position="1"/>
        <end position="124"/>
    </location>
</feature>
<dbReference type="NCBIfam" id="NF040761">
    <property type="entry name" value="AgaF"/>
    <property type="match status" value="1"/>
</dbReference>
<evidence type="ECO:0000313" key="10">
    <source>
        <dbReference type="Proteomes" id="UP000247932"/>
    </source>
</evidence>
<evidence type="ECO:0000256" key="7">
    <source>
        <dbReference type="ARBA" id="ARBA00022777"/>
    </source>
</evidence>
<comment type="subcellular location">
    <subcellularLocation>
        <location evidence="1">Cytoplasm</location>
    </subcellularLocation>
</comment>
<evidence type="ECO:0000256" key="6">
    <source>
        <dbReference type="ARBA" id="ARBA00022683"/>
    </source>
</evidence>
<dbReference type="EMBL" id="QGLR01000004">
    <property type="protein sequence ID" value="PXZ08471.1"/>
    <property type="molecule type" value="Genomic_DNA"/>
</dbReference>
<gene>
    <name evidence="9" type="ORF">DKK70_01495</name>
</gene>
<dbReference type="PROSITE" id="PS51096">
    <property type="entry name" value="PTS_EIIA_TYPE_4"/>
    <property type="match status" value="1"/>
</dbReference>
<dbReference type="SUPFAM" id="SSF53062">
    <property type="entry name" value="PTS system fructose IIA component-like"/>
    <property type="match status" value="1"/>
</dbReference>
<dbReference type="Pfam" id="PF03610">
    <property type="entry name" value="EIIA-man"/>
    <property type="match status" value="1"/>
</dbReference>